<gene>
    <name evidence="1" type="ORF">NUW54_g6533</name>
</gene>
<proteinExistence type="predicted"/>
<comment type="caution">
    <text evidence="1">The sequence shown here is derived from an EMBL/GenBank/DDBJ whole genome shotgun (WGS) entry which is preliminary data.</text>
</comment>
<dbReference type="Proteomes" id="UP001144978">
    <property type="component" value="Unassembled WGS sequence"/>
</dbReference>
<evidence type="ECO:0000313" key="2">
    <source>
        <dbReference type="Proteomes" id="UP001144978"/>
    </source>
</evidence>
<evidence type="ECO:0000313" key="1">
    <source>
        <dbReference type="EMBL" id="KAJ3001276.1"/>
    </source>
</evidence>
<protein>
    <submittedName>
        <fullName evidence="1">Uncharacterized protein</fullName>
    </submittedName>
</protein>
<keyword evidence="2" id="KW-1185">Reference proteome</keyword>
<sequence>MTNTNISSRAQIAQLYAQSPIQRQLRNVRAYVLPLRGPAGFRTIPVARFSFEDESGVDVPMLADVWSVNGVTDEETIPVIMQTHHRGRRQWEYYNIWFIRPERRRSPSNPGLRSLGVNPPITGEFIIFRRNGNAARIMDVRHNDHLRMELALIRLVRLLYNRDHQWRGTL</sequence>
<name>A0ACC1PUY4_9APHY</name>
<dbReference type="EMBL" id="JANSHE010001751">
    <property type="protein sequence ID" value="KAJ3001276.1"/>
    <property type="molecule type" value="Genomic_DNA"/>
</dbReference>
<accession>A0ACC1PUY4</accession>
<reference evidence="1" key="1">
    <citation type="submission" date="2022-08" db="EMBL/GenBank/DDBJ databases">
        <title>Genome Sequence of Pycnoporus sanguineus.</title>
        <authorList>
            <person name="Buettner E."/>
        </authorList>
    </citation>
    <scope>NUCLEOTIDE SEQUENCE</scope>
    <source>
        <strain evidence="1">CG-C14</strain>
    </source>
</reference>
<organism evidence="1 2">
    <name type="scientific">Trametes sanguinea</name>
    <dbReference type="NCBI Taxonomy" id="158606"/>
    <lineage>
        <taxon>Eukaryota</taxon>
        <taxon>Fungi</taxon>
        <taxon>Dikarya</taxon>
        <taxon>Basidiomycota</taxon>
        <taxon>Agaricomycotina</taxon>
        <taxon>Agaricomycetes</taxon>
        <taxon>Polyporales</taxon>
        <taxon>Polyporaceae</taxon>
        <taxon>Trametes</taxon>
    </lineage>
</organism>